<dbReference type="PROSITE" id="PS51375">
    <property type="entry name" value="PPR"/>
    <property type="match status" value="6"/>
</dbReference>
<feature type="repeat" description="PPR" evidence="3">
    <location>
        <begin position="361"/>
        <end position="395"/>
    </location>
</feature>
<gene>
    <name evidence="5" type="primary">LOC110802198</name>
</gene>
<dbReference type="Gene3D" id="1.25.40.10">
    <property type="entry name" value="Tetratricopeptide repeat domain"/>
    <property type="match status" value="5"/>
</dbReference>
<dbReference type="Pfam" id="PF13041">
    <property type="entry name" value="PPR_2"/>
    <property type="match status" value="3"/>
</dbReference>
<evidence type="ECO:0000256" key="3">
    <source>
        <dbReference type="PROSITE-ProRule" id="PRU00708"/>
    </source>
</evidence>
<accession>A0A9R0KAF7</accession>
<keyword evidence="4" id="KW-1185">Reference proteome</keyword>
<keyword evidence="2" id="KW-0677">Repeat</keyword>
<proteinExistence type="inferred from homology"/>
<reference evidence="4" key="1">
    <citation type="journal article" date="2021" name="Nat. Commun.">
        <title>Genomic analyses provide insights into spinach domestication and the genetic basis of agronomic traits.</title>
        <authorList>
            <person name="Cai X."/>
            <person name="Sun X."/>
            <person name="Xu C."/>
            <person name="Sun H."/>
            <person name="Wang X."/>
            <person name="Ge C."/>
            <person name="Zhang Z."/>
            <person name="Wang Q."/>
            <person name="Fei Z."/>
            <person name="Jiao C."/>
            <person name="Wang Q."/>
        </authorList>
    </citation>
    <scope>NUCLEOTIDE SEQUENCE [LARGE SCALE GENOMIC DNA]</scope>
    <source>
        <strain evidence="4">cv. Varoflay</strain>
    </source>
</reference>
<dbReference type="InterPro" id="IPR046960">
    <property type="entry name" value="PPR_At4g14850-like_plant"/>
</dbReference>
<dbReference type="FunFam" id="1.25.40.10:FF:000333">
    <property type="entry name" value="Pentatricopeptide repeat-containing protein"/>
    <property type="match status" value="1"/>
</dbReference>
<dbReference type="OrthoDB" id="185373at2759"/>
<evidence type="ECO:0000256" key="2">
    <source>
        <dbReference type="ARBA" id="ARBA00022737"/>
    </source>
</evidence>
<feature type="repeat" description="PPR" evidence="3">
    <location>
        <begin position="260"/>
        <end position="294"/>
    </location>
</feature>
<dbReference type="GO" id="GO:0003723">
    <property type="term" value="F:RNA binding"/>
    <property type="evidence" value="ECO:0007669"/>
    <property type="project" value="InterPro"/>
</dbReference>
<dbReference type="FunFam" id="1.25.40.10:FF:000184">
    <property type="entry name" value="Pentatricopeptide repeat-containing protein, chloroplastic"/>
    <property type="match status" value="1"/>
</dbReference>
<organism evidence="4 5">
    <name type="scientific">Spinacia oleracea</name>
    <name type="common">Spinach</name>
    <dbReference type="NCBI Taxonomy" id="3562"/>
    <lineage>
        <taxon>Eukaryota</taxon>
        <taxon>Viridiplantae</taxon>
        <taxon>Streptophyta</taxon>
        <taxon>Embryophyta</taxon>
        <taxon>Tracheophyta</taxon>
        <taxon>Spermatophyta</taxon>
        <taxon>Magnoliopsida</taxon>
        <taxon>eudicotyledons</taxon>
        <taxon>Gunneridae</taxon>
        <taxon>Pentapetalae</taxon>
        <taxon>Caryophyllales</taxon>
        <taxon>Chenopodiaceae</taxon>
        <taxon>Chenopodioideae</taxon>
        <taxon>Anserineae</taxon>
        <taxon>Spinacia</taxon>
    </lineage>
</organism>
<reference evidence="5" key="2">
    <citation type="submission" date="2025-08" db="UniProtKB">
        <authorList>
            <consortium name="RefSeq"/>
        </authorList>
    </citation>
    <scope>IDENTIFICATION</scope>
    <source>
        <tissue evidence="5">Leaf</tissue>
    </source>
</reference>
<dbReference type="GO" id="GO:0009451">
    <property type="term" value="P:RNA modification"/>
    <property type="evidence" value="ECO:0007669"/>
    <property type="project" value="InterPro"/>
</dbReference>
<feature type="repeat" description="PPR" evidence="3">
    <location>
        <begin position="498"/>
        <end position="532"/>
    </location>
</feature>
<feature type="repeat" description="PPR" evidence="3">
    <location>
        <begin position="198"/>
        <end position="228"/>
    </location>
</feature>
<feature type="repeat" description="PPR" evidence="3">
    <location>
        <begin position="97"/>
        <end position="131"/>
    </location>
</feature>
<name>A0A9R0KAF7_SPIOL</name>
<dbReference type="InterPro" id="IPR046848">
    <property type="entry name" value="E_motif"/>
</dbReference>
<dbReference type="GeneID" id="110802198"/>
<dbReference type="PANTHER" id="PTHR47926:SF376">
    <property type="entry name" value="TETRATRICOPEPTIDE-LIKE HELICAL DOMAIN SUPERFAMILY"/>
    <property type="match status" value="1"/>
</dbReference>
<feature type="repeat" description="PPR" evidence="3">
    <location>
        <begin position="229"/>
        <end position="259"/>
    </location>
</feature>
<dbReference type="InterPro" id="IPR002885">
    <property type="entry name" value="PPR_rpt"/>
</dbReference>
<evidence type="ECO:0000313" key="4">
    <source>
        <dbReference type="Proteomes" id="UP000813463"/>
    </source>
</evidence>
<sequence>MVAMAPVLQRCQKNITYLNRFFPSKFVQTIKLIHTEALVDHLKRCSNFPVLQSLQALMIKSDNIGDCYIMTQFISACSSLNQIEYANSAFTQMKFPNVIVYNSLIRGIIDWGRPIQALNLYMEMLRNQIYPTSYTLSPLIKACCQAFDLQIGESIHSQAWKMGFKGHVFVLTALVDFYGKLGKLVEARKVFGEMPERDSFAWSTIVSVHARGGDMASARRLFHEMPQRNVTAWNTMIDGYARLGDVVAAELLFDQMSKKDLVSWTTMIACYTQNKEYKKALAAFDEMMKNGICPDKRALATVISCCAHLGALDLGKKIHFYIVREGISLDVYVGSALVDMYAKCGKLERSLVVFLNLREKNLYCWNSIIEGLATHGHGKSAIAMFDKMVGENVKPNGVTFISVLSGCTHSGLVEEGRKIFQNMINDFQICLEIKHYGCMVDLLCKAKLLEEALELIGSMKIEPNSVIWGALLSGSKLCQNLEIGEIAVSKLMELEPDNCGYYSLLLSMYAEAKRWKEVKEIRSVMRELGIEKRCPGSSWIELDNELHQFVAADKSHPASSEICFLLNELYGQLKPPYISI</sequence>
<dbReference type="InterPro" id="IPR011990">
    <property type="entry name" value="TPR-like_helical_dom_sf"/>
</dbReference>
<evidence type="ECO:0000256" key="1">
    <source>
        <dbReference type="ARBA" id="ARBA00006643"/>
    </source>
</evidence>
<dbReference type="RefSeq" id="XP_021863325.1">
    <property type="nucleotide sequence ID" value="XM_022007633.2"/>
</dbReference>
<dbReference type="NCBIfam" id="TIGR00756">
    <property type="entry name" value="PPR"/>
    <property type="match status" value="7"/>
</dbReference>
<dbReference type="AlphaFoldDB" id="A0A9R0KAF7"/>
<dbReference type="Pfam" id="PF01535">
    <property type="entry name" value="PPR"/>
    <property type="match status" value="3"/>
</dbReference>
<dbReference type="KEGG" id="soe:110802198"/>
<dbReference type="SUPFAM" id="SSF48452">
    <property type="entry name" value="TPR-like"/>
    <property type="match status" value="1"/>
</dbReference>
<comment type="similarity">
    <text evidence="1">Belongs to the PPR family. PCMP-H subfamily.</text>
</comment>
<protein>
    <submittedName>
        <fullName evidence="5">Pentatricopeptide repeat-containing protein At1g06143</fullName>
    </submittedName>
</protein>
<dbReference type="Proteomes" id="UP000813463">
    <property type="component" value="Chromosome 1"/>
</dbReference>
<dbReference type="FunFam" id="1.25.40.10:FF:000934">
    <property type="entry name" value="Pentatricopeptide repeat-containing protein"/>
    <property type="match status" value="1"/>
</dbReference>
<dbReference type="Pfam" id="PF20431">
    <property type="entry name" value="E_motif"/>
    <property type="match status" value="1"/>
</dbReference>
<evidence type="ECO:0000313" key="5">
    <source>
        <dbReference type="RefSeq" id="XP_021863325.1"/>
    </source>
</evidence>
<dbReference type="PANTHER" id="PTHR47926">
    <property type="entry name" value="PENTATRICOPEPTIDE REPEAT-CONTAINING PROTEIN"/>
    <property type="match status" value="1"/>
</dbReference>